<dbReference type="AlphaFoldDB" id="A0A8I3A736"/>
<feature type="compositionally biased region" description="Polar residues" evidence="1">
    <location>
        <begin position="190"/>
        <end position="201"/>
    </location>
</feature>
<proteinExistence type="predicted"/>
<gene>
    <name evidence="2" type="ORF">JVT61DRAFT_7370</name>
</gene>
<evidence type="ECO:0000256" key="1">
    <source>
        <dbReference type="SAM" id="MobiDB-lite"/>
    </source>
</evidence>
<dbReference type="EMBL" id="JAGFBS010000026">
    <property type="protein sequence ID" value="KAG6372621.1"/>
    <property type="molecule type" value="Genomic_DNA"/>
</dbReference>
<accession>A0A8I3A736</accession>
<protein>
    <submittedName>
        <fullName evidence="2">Uncharacterized protein</fullName>
    </submittedName>
</protein>
<feature type="region of interest" description="Disordered" evidence="1">
    <location>
        <begin position="183"/>
        <end position="212"/>
    </location>
</feature>
<dbReference type="OrthoDB" id="2692388at2759"/>
<evidence type="ECO:0000313" key="2">
    <source>
        <dbReference type="EMBL" id="KAG6372621.1"/>
    </source>
</evidence>
<comment type="caution">
    <text evidence="2">The sequence shown here is derived from an EMBL/GenBank/DDBJ whole genome shotgun (WGS) entry which is preliminary data.</text>
</comment>
<sequence length="212" mass="24899">MKFMDQAILGEREFKVDSWRSKYWVVRDGITWINLAEVKLHLWLCLGDTPINLQVDHPNHLETAYATGMLYPTLSTTNVNALVDKMMMQIKKVIRWQIEDTLRSAPCNSDCTNFDEEEGLDEEERRQWLDNFEQWTPSSPVLNWKSVTNRLFGILWPTSHWRYKKWHDDILRVKRPLSEVDSINERRSGSTDTPLQESSDVSELGSKWVNQG</sequence>
<keyword evidence="3" id="KW-1185">Reference proteome</keyword>
<dbReference type="Proteomes" id="UP000683000">
    <property type="component" value="Unassembled WGS sequence"/>
</dbReference>
<organism evidence="2 3">
    <name type="scientific">Boletus reticuloceps</name>
    <dbReference type="NCBI Taxonomy" id="495285"/>
    <lineage>
        <taxon>Eukaryota</taxon>
        <taxon>Fungi</taxon>
        <taxon>Dikarya</taxon>
        <taxon>Basidiomycota</taxon>
        <taxon>Agaricomycotina</taxon>
        <taxon>Agaricomycetes</taxon>
        <taxon>Agaricomycetidae</taxon>
        <taxon>Boletales</taxon>
        <taxon>Boletineae</taxon>
        <taxon>Boletaceae</taxon>
        <taxon>Boletoideae</taxon>
        <taxon>Boletus</taxon>
    </lineage>
</organism>
<name>A0A8I3A736_9AGAM</name>
<evidence type="ECO:0000313" key="3">
    <source>
        <dbReference type="Proteomes" id="UP000683000"/>
    </source>
</evidence>
<reference evidence="2" key="1">
    <citation type="submission" date="2021-03" db="EMBL/GenBank/DDBJ databases">
        <title>Evolutionary innovations through gain and loss of genes in the ectomycorrhizal Boletales.</title>
        <authorList>
            <person name="Wu G."/>
            <person name="Miyauchi S."/>
            <person name="Morin E."/>
            <person name="Yang Z.-L."/>
            <person name="Xu J."/>
            <person name="Martin F.M."/>
        </authorList>
    </citation>
    <scope>NUCLEOTIDE SEQUENCE</scope>
    <source>
        <strain evidence="2">BR01</strain>
    </source>
</reference>